<dbReference type="InterPro" id="IPR015500">
    <property type="entry name" value="Peptidase_S8_subtilisin-rel"/>
</dbReference>
<dbReference type="RefSeq" id="WP_141977739.1">
    <property type="nucleotide sequence ID" value="NZ_VFPP01000001.1"/>
</dbReference>
<feature type="active site" description="Charge relay system" evidence="5">
    <location>
        <position position="139"/>
    </location>
</feature>
<feature type="active site" description="Charge relay system" evidence="5">
    <location>
        <position position="171"/>
    </location>
</feature>
<dbReference type="InterPro" id="IPR036852">
    <property type="entry name" value="Peptidase_S8/S53_dom_sf"/>
</dbReference>
<dbReference type="PROSITE" id="PS51892">
    <property type="entry name" value="SUBTILASE"/>
    <property type="match status" value="1"/>
</dbReference>
<evidence type="ECO:0000313" key="7">
    <source>
        <dbReference type="EMBL" id="TQM80025.1"/>
    </source>
</evidence>
<feature type="active site" description="Charge relay system" evidence="5">
    <location>
        <position position="346"/>
    </location>
</feature>
<dbReference type="Gene3D" id="3.40.50.200">
    <property type="entry name" value="Peptidase S8/S53 domain"/>
    <property type="match status" value="1"/>
</dbReference>
<feature type="domain" description="Peptidase S8/S53" evidence="6">
    <location>
        <begin position="130"/>
        <end position="368"/>
    </location>
</feature>
<proteinExistence type="inferred from homology"/>
<dbReference type="InterPro" id="IPR000209">
    <property type="entry name" value="Peptidase_S8/S53_dom"/>
</dbReference>
<dbReference type="AlphaFoldDB" id="A0A543JB11"/>
<dbReference type="Proteomes" id="UP000316628">
    <property type="component" value="Unassembled WGS sequence"/>
</dbReference>
<dbReference type="SUPFAM" id="SSF52743">
    <property type="entry name" value="Subtilisin-like"/>
    <property type="match status" value="1"/>
</dbReference>
<dbReference type="InterPro" id="IPR050131">
    <property type="entry name" value="Peptidase_S8_subtilisin-like"/>
</dbReference>
<evidence type="ECO:0000256" key="5">
    <source>
        <dbReference type="PROSITE-ProRule" id="PRU01240"/>
    </source>
</evidence>
<evidence type="ECO:0000256" key="2">
    <source>
        <dbReference type="ARBA" id="ARBA00022670"/>
    </source>
</evidence>
<sequence>MSQPAGTETTGRYLVLLDDKSVAAGAREMNRVAGIRAASTADSATRAEFAAADGVIFQELGVAVVSATPDQVTQLTRAADAPGPIAVVEAERVVHAYTAPPDADEAAAVDESVFTWGLQAVGANISSATGKGVRLAVLDTGFTVAHPDFAGRSVMTQSFIDGETVDDAHGHGTHCIGSSAGPRKAASGGPGYGVAHEAEIYAGKVLSNRGSGSDSGILAGIEWAIANGCAVVSMSLGAAVRPGTPHSQIFEQAATRAMAKGTLIIAAAGNESSRPGRVAPVGHPANCPSILSVGAVDVNRAIAFFSCGTVDTVGQVDIVGPGVDVYSSWNSENSGIGLHKRIQGTSMATPHVAGVAALIAEKHGARGWELWARLAQTARRLPLPSTDVGAGLVQAP</sequence>
<protein>
    <submittedName>
        <fullName evidence="7">Subtilase family protein</fullName>
    </submittedName>
</protein>
<keyword evidence="2 5" id="KW-0645">Protease</keyword>
<dbReference type="OrthoDB" id="9766923at2"/>
<evidence type="ECO:0000256" key="4">
    <source>
        <dbReference type="ARBA" id="ARBA00022825"/>
    </source>
</evidence>
<name>A0A543JB11_9PSEU</name>
<dbReference type="GO" id="GO:0004252">
    <property type="term" value="F:serine-type endopeptidase activity"/>
    <property type="evidence" value="ECO:0007669"/>
    <property type="project" value="UniProtKB-UniRule"/>
</dbReference>
<keyword evidence="8" id="KW-1185">Reference proteome</keyword>
<dbReference type="PANTHER" id="PTHR43806:SF11">
    <property type="entry name" value="CEREVISIN-RELATED"/>
    <property type="match status" value="1"/>
</dbReference>
<evidence type="ECO:0000259" key="6">
    <source>
        <dbReference type="Pfam" id="PF00082"/>
    </source>
</evidence>
<dbReference type="PANTHER" id="PTHR43806">
    <property type="entry name" value="PEPTIDASE S8"/>
    <property type="match status" value="1"/>
</dbReference>
<reference evidence="7 8" key="1">
    <citation type="submission" date="2019-06" db="EMBL/GenBank/DDBJ databases">
        <title>Sequencing the genomes of 1000 actinobacteria strains.</title>
        <authorList>
            <person name="Klenk H.-P."/>
        </authorList>
    </citation>
    <scope>NUCLEOTIDE SEQUENCE [LARGE SCALE GENOMIC DNA]</scope>
    <source>
        <strain evidence="7 8">DSM 45456</strain>
    </source>
</reference>
<dbReference type="PRINTS" id="PR00723">
    <property type="entry name" value="SUBTILISIN"/>
</dbReference>
<dbReference type="PROSITE" id="PS00138">
    <property type="entry name" value="SUBTILASE_SER"/>
    <property type="match status" value="1"/>
</dbReference>
<gene>
    <name evidence="7" type="ORF">FHX81_2348</name>
</gene>
<dbReference type="InterPro" id="IPR023828">
    <property type="entry name" value="Peptidase_S8_Ser-AS"/>
</dbReference>
<evidence type="ECO:0000256" key="1">
    <source>
        <dbReference type="ARBA" id="ARBA00011073"/>
    </source>
</evidence>
<dbReference type="Pfam" id="PF00082">
    <property type="entry name" value="Peptidase_S8"/>
    <property type="match status" value="1"/>
</dbReference>
<dbReference type="GO" id="GO:0006508">
    <property type="term" value="P:proteolysis"/>
    <property type="evidence" value="ECO:0007669"/>
    <property type="project" value="UniProtKB-KW"/>
</dbReference>
<accession>A0A543JB11</accession>
<dbReference type="EMBL" id="VFPP01000001">
    <property type="protein sequence ID" value="TQM80025.1"/>
    <property type="molecule type" value="Genomic_DNA"/>
</dbReference>
<keyword evidence="4 5" id="KW-0720">Serine protease</keyword>
<evidence type="ECO:0000256" key="3">
    <source>
        <dbReference type="ARBA" id="ARBA00022801"/>
    </source>
</evidence>
<comment type="caution">
    <text evidence="7">The sequence shown here is derived from an EMBL/GenBank/DDBJ whole genome shotgun (WGS) entry which is preliminary data.</text>
</comment>
<organism evidence="7 8">
    <name type="scientific">Saccharothrix saharensis</name>
    <dbReference type="NCBI Taxonomy" id="571190"/>
    <lineage>
        <taxon>Bacteria</taxon>
        <taxon>Bacillati</taxon>
        <taxon>Actinomycetota</taxon>
        <taxon>Actinomycetes</taxon>
        <taxon>Pseudonocardiales</taxon>
        <taxon>Pseudonocardiaceae</taxon>
        <taxon>Saccharothrix</taxon>
    </lineage>
</organism>
<keyword evidence="3 5" id="KW-0378">Hydrolase</keyword>
<evidence type="ECO:0000313" key="8">
    <source>
        <dbReference type="Proteomes" id="UP000316628"/>
    </source>
</evidence>
<comment type="similarity">
    <text evidence="1 5">Belongs to the peptidase S8 family.</text>
</comment>